<organism evidence="4 5">
    <name type="scientific">Campylobacter massiliensis</name>
    <dbReference type="NCBI Taxonomy" id="2762557"/>
    <lineage>
        <taxon>Bacteria</taxon>
        <taxon>Pseudomonadati</taxon>
        <taxon>Campylobacterota</taxon>
        <taxon>Epsilonproteobacteria</taxon>
        <taxon>Campylobacterales</taxon>
        <taxon>Campylobacteraceae</taxon>
        <taxon>Campylobacter</taxon>
    </lineage>
</organism>
<comment type="subcellular location">
    <subcellularLocation>
        <location evidence="1">Membrane</location>
    </subcellularLocation>
</comment>
<dbReference type="SUPFAM" id="SSF51735">
    <property type="entry name" value="NAD(P)-binding Rossmann-fold domains"/>
    <property type="match status" value="1"/>
</dbReference>
<evidence type="ECO:0000259" key="3">
    <source>
        <dbReference type="Pfam" id="PF01370"/>
    </source>
</evidence>
<evidence type="ECO:0000313" key="5">
    <source>
        <dbReference type="Proteomes" id="UP000552683"/>
    </source>
</evidence>
<keyword evidence="2" id="KW-0472">Membrane</keyword>
<protein>
    <submittedName>
        <fullName evidence="4">NAD-dependent epimerase/dehydratase family protein</fullName>
    </submittedName>
</protein>
<comment type="caution">
    <text evidence="4">The sequence shown here is derived from an EMBL/GenBank/DDBJ whole genome shotgun (WGS) entry which is preliminary data.</text>
</comment>
<accession>A0A842J2B8</accession>
<evidence type="ECO:0000256" key="2">
    <source>
        <dbReference type="ARBA" id="ARBA00023136"/>
    </source>
</evidence>
<reference evidence="4 5" key="1">
    <citation type="submission" date="2020-08" db="EMBL/GenBank/DDBJ databases">
        <title>Complete genome and description of Campylobacter massiliensis Marseille-Q3452 sp. nov.</title>
        <authorList>
            <person name="Antezack A."/>
        </authorList>
    </citation>
    <scope>NUCLEOTIDE SEQUENCE [LARGE SCALE GENOMIC DNA]</scope>
    <source>
        <strain evidence="4 5">Marseille-Q3452</strain>
    </source>
</reference>
<dbReference type="GO" id="GO:0016020">
    <property type="term" value="C:membrane"/>
    <property type="evidence" value="ECO:0007669"/>
    <property type="project" value="UniProtKB-SubCell"/>
</dbReference>
<dbReference type="Pfam" id="PF01370">
    <property type="entry name" value="Epimerase"/>
    <property type="match status" value="1"/>
</dbReference>
<evidence type="ECO:0000313" key="4">
    <source>
        <dbReference type="EMBL" id="MBC2881916.1"/>
    </source>
</evidence>
<evidence type="ECO:0000256" key="1">
    <source>
        <dbReference type="ARBA" id="ARBA00004370"/>
    </source>
</evidence>
<sequence>MGKTALVVGATGAVGREIVRGLCENENYDKIIVWTRRELKFSHEKLETQIVNFCDVKNMPPREIDEIFCALGTTMKQAGSRGQFYKVDVSYPVNIAKWGIASGARRFALISSQGADERSRFFYLRAKGKAEKKIAALKYESVQIARLPAIKSEREQVRMGELFTIWLFGFLPKFILTNYRPMSAKDIAAAVIAAAQTEAKGVQIYHPREFI</sequence>
<dbReference type="PANTHER" id="PTHR14097:SF7">
    <property type="entry name" value="OXIDOREDUCTASE HTATIP2"/>
    <property type="match status" value="1"/>
</dbReference>
<dbReference type="InterPro" id="IPR001509">
    <property type="entry name" value="Epimerase_deHydtase"/>
</dbReference>
<dbReference type="RefSeq" id="WP_185897618.1">
    <property type="nucleotide sequence ID" value="NZ_JACLZK010000001.1"/>
</dbReference>
<gene>
    <name evidence="4" type="ORF">H7R39_01240</name>
</gene>
<dbReference type="EMBL" id="JACLZK010000001">
    <property type="protein sequence ID" value="MBC2881916.1"/>
    <property type="molecule type" value="Genomic_DNA"/>
</dbReference>
<dbReference type="PANTHER" id="PTHR14097">
    <property type="entry name" value="OXIDOREDUCTASE HTATIP2"/>
    <property type="match status" value="1"/>
</dbReference>
<feature type="domain" description="NAD-dependent epimerase/dehydratase" evidence="3">
    <location>
        <begin position="5"/>
        <end position="113"/>
    </location>
</feature>
<proteinExistence type="predicted"/>
<dbReference type="Proteomes" id="UP000552683">
    <property type="component" value="Unassembled WGS sequence"/>
</dbReference>
<keyword evidence="5" id="KW-1185">Reference proteome</keyword>
<dbReference type="Gene3D" id="3.40.50.720">
    <property type="entry name" value="NAD(P)-binding Rossmann-like Domain"/>
    <property type="match status" value="1"/>
</dbReference>
<name>A0A842J2B8_9BACT</name>
<dbReference type="AlphaFoldDB" id="A0A842J2B8"/>
<dbReference type="InterPro" id="IPR036291">
    <property type="entry name" value="NAD(P)-bd_dom_sf"/>
</dbReference>